<keyword evidence="3" id="KW-1185">Reference proteome</keyword>
<dbReference type="EMBL" id="CP029463">
    <property type="protein sequence ID" value="AWM15180.1"/>
    <property type="molecule type" value="Genomic_DNA"/>
</dbReference>
<accession>A0A2U8QY79</accession>
<feature type="domain" description="Beta-lactamase-related" evidence="1">
    <location>
        <begin position="42"/>
        <end position="374"/>
    </location>
</feature>
<proteinExistence type="predicted"/>
<dbReference type="InterPro" id="IPR050491">
    <property type="entry name" value="AmpC-like"/>
</dbReference>
<dbReference type="InterPro" id="IPR001466">
    <property type="entry name" value="Beta-lactam-related"/>
</dbReference>
<evidence type="ECO:0000313" key="3">
    <source>
        <dbReference type="Proteomes" id="UP000245429"/>
    </source>
</evidence>
<name>A0A2U8QY79_9FLAO</name>
<dbReference type="SUPFAM" id="SSF56601">
    <property type="entry name" value="beta-lactamase/transpeptidase-like"/>
    <property type="match status" value="1"/>
</dbReference>
<protein>
    <recommendedName>
        <fullName evidence="1">Beta-lactamase-related domain-containing protein</fullName>
    </recommendedName>
</protein>
<dbReference type="InterPro" id="IPR012338">
    <property type="entry name" value="Beta-lactam/transpept-like"/>
</dbReference>
<dbReference type="KEGG" id="fse:DI487_15830"/>
<dbReference type="Pfam" id="PF00144">
    <property type="entry name" value="Beta-lactamase"/>
    <property type="match status" value="1"/>
</dbReference>
<sequence length="394" mass="44245">MKNLFLIVTGILFLGCEKDDTPTTITTANDLTTALEALSVHTPIPGFTVATVKNGSITYQNSFGNRNEELELPYTNQTLQPIGSISKTFIAVAVVKCIELGLFDLETPINDILPQPINNPLNTNSEIRIKHLVQHSSGLVDNPNTILSTYYLLPNQDLSTEGAQLLLDAQFEVRSPRTLQALIEDYYYPSGNLYQLNNFTSNPPGTAYSYSNIASSLTAYLIELRSQMPYREFVQTYILEPLAMDQTGFEYHLGDPGYAYSNVYFEKNIPFPFYSCDSYPDGFMKTNNDDLSKFLEDMIKGNMGISNTLFAPNYYQMLFTETAFNHSIFWILNGNTIEHSGGDPGISCNLAFDSVKNQGYFILTNYDVSTAEHQAVFQNFIQNVESKLNQFLNL</sequence>
<dbReference type="AlphaFoldDB" id="A0A2U8QY79"/>
<gene>
    <name evidence="2" type="ORF">DI487_15830</name>
</gene>
<dbReference type="PANTHER" id="PTHR46825:SF9">
    <property type="entry name" value="BETA-LACTAMASE-RELATED DOMAIN-CONTAINING PROTEIN"/>
    <property type="match status" value="1"/>
</dbReference>
<dbReference type="PROSITE" id="PS51257">
    <property type="entry name" value="PROKAR_LIPOPROTEIN"/>
    <property type="match status" value="1"/>
</dbReference>
<organism evidence="2 3">
    <name type="scientific">Flavobacterium sediminis</name>
    <dbReference type="NCBI Taxonomy" id="2201181"/>
    <lineage>
        <taxon>Bacteria</taxon>
        <taxon>Pseudomonadati</taxon>
        <taxon>Bacteroidota</taxon>
        <taxon>Flavobacteriia</taxon>
        <taxon>Flavobacteriales</taxon>
        <taxon>Flavobacteriaceae</taxon>
        <taxon>Flavobacterium</taxon>
    </lineage>
</organism>
<reference evidence="2 3" key="1">
    <citation type="submission" date="2018-05" db="EMBL/GenBank/DDBJ databases">
        <title>Flavobacterium sp. MEBiC07310.</title>
        <authorList>
            <person name="Baek K."/>
        </authorList>
    </citation>
    <scope>NUCLEOTIDE SEQUENCE [LARGE SCALE GENOMIC DNA]</scope>
    <source>
        <strain evidence="2 3">MEBiC07310</strain>
    </source>
</reference>
<dbReference type="PANTHER" id="PTHR46825">
    <property type="entry name" value="D-ALANYL-D-ALANINE-CARBOXYPEPTIDASE/ENDOPEPTIDASE AMPH"/>
    <property type="match status" value="1"/>
</dbReference>
<dbReference type="Proteomes" id="UP000245429">
    <property type="component" value="Chromosome"/>
</dbReference>
<dbReference type="RefSeq" id="WP_109570518.1">
    <property type="nucleotide sequence ID" value="NZ_CP029463.1"/>
</dbReference>
<dbReference type="Gene3D" id="3.40.710.10">
    <property type="entry name" value="DD-peptidase/beta-lactamase superfamily"/>
    <property type="match status" value="1"/>
</dbReference>
<evidence type="ECO:0000313" key="2">
    <source>
        <dbReference type="EMBL" id="AWM15180.1"/>
    </source>
</evidence>
<evidence type="ECO:0000259" key="1">
    <source>
        <dbReference type="Pfam" id="PF00144"/>
    </source>
</evidence>
<dbReference type="OrthoDB" id="846150at2"/>